<proteinExistence type="predicted"/>
<feature type="region of interest" description="Disordered" evidence="1">
    <location>
        <begin position="1"/>
        <end position="40"/>
    </location>
</feature>
<name>A0ABV3CGL7_9ACTN</name>
<reference evidence="2 3" key="1">
    <citation type="submission" date="2024-06" db="EMBL/GenBank/DDBJ databases">
        <title>The Natural Products Discovery Center: Release of the First 8490 Sequenced Strains for Exploring Actinobacteria Biosynthetic Diversity.</title>
        <authorList>
            <person name="Kalkreuter E."/>
            <person name="Kautsar S.A."/>
            <person name="Yang D."/>
            <person name="Bader C.D."/>
            <person name="Teijaro C.N."/>
            <person name="Fluegel L."/>
            <person name="Davis C.M."/>
            <person name="Simpson J.R."/>
            <person name="Lauterbach L."/>
            <person name="Steele A.D."/>
            <person name="Gui C."/>
            <person name="Meng S."/>
            <person name="Li G."/>
            <person name="Viehrig K."/>
            <person name="Ye F."/>
            <person name="Su P."/>
            <person name="Kiefer A.F."/>
            <person name="Nichols A."/>
            <person name="Cepeda A.J."/>
            <person name="Yan W."/>
            <person name="Fan B."/>
            <person name="Jiang Y."/>
            <person name="Adhikari A."/>
            <person name="Zheng C.-J."/>
            <person name="Schuster L."/>
            <person name="Cowan T.M."/>
            <person name="Smanski M.J."/>
            <person name="Chevrette M.G."/>
            <person name="De Carvalho L.P.S."/>
            <person name="Shen B."/>
        </authorList>
    </citation>
    <scope>NUCLEOTIDE SEQUENCE [LARGE SCALE GENOMIC DNA]</scope>
    <source>
        <strain evidence="2 3">NPDC045974</strain>
    </source>
</reference>
<dbReference type="RefSeq" id="WP_358473547.1">
    <property type="nucleotide sequence ID" value="NZ_JBEZAE010000018.1"/>
</dbReference>
<evidence type="ECO:0000256" key="1">
    <source>
        <dbReference type="SAM" id="MobiDB-lite"/>
    </source>
</evidence>
<organism evidence="2 3">
    <name type="scientific">Streptomyces narbonensis</name>
    <dbReference type="NCBI Taxonomy" id="67333"/>
    <lineage>
        <taxon>Bacteria</taxon>
        <taxon>Bacillati</taxon>
        <taxon>Actinomycetota</taxon>
        <taxon>Actinomycetes</taxon>
        <taxon>Kitasatosporales</taxon>
        <taxon>Streptomycetaceae</taxon>
        <taxon>Streptomyces</taxon>
    </lineage>
</organism>
<dbReference type="Proteomes" id="UP001551329">
    <property type="component" value="Unassembled WGS sequence"/>
</dbReference>
<sequence length="40" mass="3924">MAGTLTGTHGTDSLTETATVDASETDPTPGNGNDTVSTCP</sequence>
<keyword evidence="3" id="KW-1185">Reference proteome</keyword>
<comment type="caution">
    <text evidence="2">The sequence shown here is derived from an EMBL/GenBank/DDBJ whole genome shotgun (WGS) entry which is preliminary data.</text>
</comment>
<evidence type="ECO:0000313" key="2">
    <source>
        <dbReference type="EMBL" id="MEU7073415.1"/>
    </source>
</evidence>
<dbReference type="EMBL" id="JBEZAE010000018">
    <property type="protein sequence ID" value="MEU7073415.1"/>
    <property type="molecule type" value="Genomic_DNA"/>
</dbReference>
<accession>A0ABV3CGL7</accession>
<protein>
    <submittedName>
        <fullName evidence="2">Uncharacterized protein</fullName>
    </submittedName>
</protein>
<evidence type="ECO:0000313" key="3">
    <source>
        <dbReference type="Proteomes" id="UP001551329"/>
    </source>
</evidence>
<gene>
    <name evidence="2" type="ORF">AB0A88_25175</name>
</gene>